<keyword evidence="3 11" id="KW-0808">Transferase</keyword>
<evidence type="ECO:0000259" key="10">
    <source>
        <dbReference type="Pfam" id="PF19040"/>
    </source>
</evidence>
<dbReference type="InterPro" id="IPR043968">
    <property type="entry name" value="SGNH"/>
</dbReference>
<comment type="caution">
    <text evidence="11">The sequence shown here is derived from an EMBL/GenBank/DDBJ whole genome shotgun (WGS) entry which is preliminary data.</text>
</comment>
<dbReference type="Pfam" id="PF19040">
    <property type="entry name" value="SGNH"/>
    <property type="match status" value="1"/>
</dbReference>
<dbReference type="OrthoDB" id="10061508at2759"/>
<accession>A0A5J4YZ63</accession>
<keyword evidence="5 8" id="KW-1133">Transmembrane helix</keyword>
<dbReference type="InterPro" id="IPR002656">
    <property type="entry name" value="Acyl_transf_3_dom"/>
</dbReference>
<dbReference type="AlphaFoldDB" id="A0A5J4YZ63"/>
<dbReference type="InterPro" id="IPR036514">
    <property type="entry name" value="SGNH_hydro_sf"/>
</dbReference>
<keyword evidence="2" id="KW-1003">Cell membrane</keyword>
<feature type="transmembrane region" description="Helical" evidence="8">
    <location>
        <begin position="289"/>
        <end position="309"/>
    </location>
</feature>
<dbReference type="GO" id="GO:0000271">
    <property type="term" value="P:polysaccharide biosynthetic process"/>
    <property type="evidence" value="ECO:0007669"/>
    <property type="project" value="TreeGrafter"/>
</dbReference>
<keyword evidence="6 8" id="KW-0472">Membrane</keyword>
<dbReference type="EMBL" id="VRMN01000003">
    <property type="protein sequence ID" value="KAA8496024.1"/>
    <property type="molecule type" value="Genomic_DNA"/>
</dbReference>
<feature type="transmembrane region" description="Helical" evidence="8">
    <location>
        <begin position="118"/>
        <end position="138"/>
    </location>
</feature>
<sequence length="780" mass="86550">MTPDDETPVSPHTGIDGNAANAQYLEHLDGLRAVALVGVLLFHFDLHASGGFLGVDLFFVLSGFLISRNLAGTTCEGAATQLFTFYRRRFWRLYPSVLFTVAWTATLAIGFMPHSWVIPYANSAFATLACVSNVLFYTEAGYWDAAAKTKPLLHTWSLAVEEQFYLIWPCVLLLVTHVASPHAATDSDVTPQREERRIGASQTLTRTAAIGALGALSFGAAQWWYQKDPALVFFMMPFRMWEFCVGALLVDIYPYVTIHASSLLGEALAFLSFAVIIASYVFVTESIMALWNAVAIIPCVFSGALLVLLPHSFVARRLLRNGALRFLGKVSYSVYLVHWPLRTASYAYRFVYRDTELDVSPERIGTALCLCSIILGTLQYAFIESSARLVGRADQAGMRTIFAMACSVLVTLGLVLALRFGLSSSSLMDSLWENDKHGADSFSDPPQQGLEADPIEQNLAADDDIFFASITEMCEDPAEPSNSHYDDPLSNAIARSCFKYPVELPIRTKHDWYCFKGNRTDADRSQNCELGNVENGSRSNVVFLGDSMMLALRPAIYNVGLHLNTSFMMHAWSGCRADLAKVFQHHENSDCKSKFYDVKMKLTVLEPSVVIVTEYMDGWCGSRCSVRLQRTFDWIRSLGHRVVMILNPPKVPLLLVNCVKERGAAHCPRTYAMDARIYSYNRAVQGALRALDVPFIDLYPAFRVPNHTASSFPEIPTMASIQAKQQVGNAFTLLIFGDWPVNMDDHHLSIAGAIAAAPLIETALIQEIHAFTQSLVNKSM</sequence>
<feature type="transmembrane region" description="Helical" evidence="8">
    <location>
        <begin position="364"/>
        <end position="382"/>
    </location>
</feature>
<dbReference type="Pfam" id="PF01757">
    <property type="entry name" value="Acyl_transf_3"/>
    <property type="match status" value="1"/>
</dbReference>
<evidence type="ECO:0000313" key="11">
    <source>
        <dbReference type="EMBL" id="KAA8496024.1"/>
    </source>
</evidence>
<evidence type="ECO:0000256" key="3">
    <source>
        <dbReference type="ARBA" id="ARBA00022679"/>
    </source>
</evidence>
<evidence type="ECO:0000256" key="1">
    <source>
        <dbReference type="ARBA" id="ARBA00004651"/>
    </source>
</evidence>
<evidence type="ECO:0000256" key="5">
    <source>
        <dbReference type="ARBA" id="ARBA00022989"/>
    </source>
</evidence>
<evidence type="ECO:0000313" key="12">
    <source>
        <dbReference type="Proteomes" id="UP000324585"/>
    </source>
</evidence>
<feature type="transmembrane region" description="Helical" evidence="8">
    <location>
        <begin position="402"/>
        <end position="422"/>
    </location>
</feature>
<protein>
    <submittedName>
        <fullName evidence="11">O-acetyltransferase OatA</fullName>
    </submittedName>
</protein>
<evidence type="ECO:0000256" key="4">
    <source>
        <dbReference type="ARBA" id="ARBA00022692"/>
    </source>
</evidence>
<name>A0A5J4YZ63_PORPP</name>
<keyword evidence="7" id="KW-0012">Acyltransferase</keyword>
<evidence type="ECO:0000259" key="9">
    <source>
        <dbReference type="Pfam" id="PF01757"/>
    </source>
</evidence>
<feature type="transmembrane region" description="Helical" evidence="8">
    <location>
        <begin position="263"/>
        <end position="283"/>
    </location>
</feature>
<keyword evidence="12" id="KW-1185">Reference proteome</keyword>
<keyword evidence="4 8" id="KW-0812">Transmembrane</keyword>
<feature type="transmembrane region" description="Helical" evidence="8">
    <location>
        <begin position="46"/>
        <end position="66"/>
    </location>
</feature>
<dbReference type="SUPFAM" id="SSF52266">
    <property type="entry name" value="SGNH hydrolase"/>
    <property type="match status" value="1"/>
</dbReference>
<feature type="transmembrane region" description="Helical" evidence="8">
    <location>
        <begin position="330"/>
        <end position="352"/>
    </location>
</feature>
<feature type="transmembrane region" description="Helical" evidence="8">
    <location>
        <begin position="231"/>
        <end position="256"/>
    </location>
</feature>
<evidence type="ECO:0000256" key="7">
    <source>
        <dbReference type="ARBA" id="ARBA00023315"/>
    </source>
</evidence>
<comment type="subcellular location">
    <subcellularLocation>
        <location evidence="1">Cell membrane</location>
        <topology evidence="1">Multi-pass membrane protein</topology>
    </subcellularLocation>
</comment>
<dbReference type="Proteomes" id="UP000324585">
    <property type="component" value="Unassembled WGS sequence"/>
</dbReference>
<evidence type="ECO:0000256" key="6">
    <source>
        <dbReference type="ARBA" id="ARBA00023136"/>
    </source>
</evidence>
<dbReference type="GO" id="GO:0005886">
    <property type="term" value="C:plasma membrane"/>
    <property type="evidence" value="ECO:0007669"/>
    <property type="project" value="UniProtKB-SubCell"/>
</dbReference>
<feature type="transmembrane region" description="Helical" evidence="8">
    <location>
        <begin position="203"/>
        <end position="225"/>
    </location>
</feature>
<feature type="domain" description="SGNH" evidence="10">
    <location>
        <begin position="522"/>
        <end position="702"/>
    </location>
</feature>
<organism evidence="11 12">
    <name type="scientific">Porphyridium purpureum</name>
    <name type="common">Red alga</name>
    <name type="synonym">Porphyridium cruentum</name>
    <dbReference type="NCBI Taxonomy" id="35688"/>
    <lineage>
        <taxon>Eukaryota</taxon>
        <taxon>Rhodophyta</taxon>
        <taxon>Bangiophyceae</taxon>
        <taxon>Porphyridiales</taxon>
        <taxon>Porphyridiaceae</taxon>
        <taxon>Porphyridium</taxon>
    </lineage>
</organism>
<gene>
    <name evidence="11" type="ORF">FVE85_2179</name>
</gene>
<dbReference type="Gene3D" id="3.40.50.1110">
    <property type="entry name" value="SGNH hydrolase"/>
    <property type="match status" value="1"/>
</dbReference>
<dbReference type="PANTHER" id="PTHR23028:SF53">
    <property type="entry name" value="ACYL_TRANSF_3 DOMAIN-CONTAINING PROTEIN"/>
    <property type="match status" value="1"/>
</dbReference>
<evidence type="ECO:0000256" key="2">
    <source>
        <dbReference type="ARBA" id="ARBA00022475"/>
    </source>
</evidence>
<dbReference type="GO" id="GO:0016747">
    <property type="term" value="F:acyltransferase activity, transferring groups other than amino-acyl groups"/>
    <property type="evidence" value="ECO:0007669"/>
    <property type="project" value="InterPro"/>
</dbReference>
<dbReference type="PANTHER" id="PTHR23028">
    <property type="entry name" value="ACETYLTRANSFERASE"/>
    <property type="match status" value="1"/>
</dbReference>
<feature type="transmembrane region" description="Helical" evidence="8">
    <location>
        <begin position="93"/>
        <end position="112"/>
    </location>
</feature>
<feature type="domain" description="Acyltransferase 3" evidence="9">
    <location>
        <begin position="28"/>
        <end position="352"/>
    </location>
</feature>
<proteinExistence type="predicted"/>
<evidence type="ECO:0000256" key="8">
    <source>
        <dbReference type="SAM" id="Phobius"/>
    </source>
</evidence>
<reference evidence="12" key="1">
    <citation type="journal article" date="2019" name="Nat. Commun.">
        <title>Expansion of phycobilisome linker gene families in mesophilic red algae.</title>
        <authorList>
            <person name="Lee J."/>
            <person name="Kim D."/>
            <person name="Bhattacharya D."/>
            <person name="Yoon H.S."/>
        </authorList>
    </citation>
    <scope>NUCLEOTIDE SEQUENCE [LARGE SCALE GENOMIC DNA]</scope>
    <source>
        <strain evidence="12">CCMP 1328</strain>
    </source>
</reference>
<dbReference type="InterPro" id="IPR050879">
    <property type="entry name" value="Acyltransferase_3"/>
</dbReference>